<evidence type="ECO:0000313" key="2">
    <source>
        <dbReference type="Proteomes" id="UP000655287"/>
    </source>
</evidence>
<proteinExistence type="predicted"/>
<protein>
    <recommendedName>
        <fullName evidence="3">Transcriptional regulator</fullName>
    </recommendedName>
</protein>
<reference evidence="1" key="1">
    <citation type="submission" date="2021-01" db="EMBL/GenBank/DDBJ databases">
        <title>Whole genome shotgun sequence of Sphaerisporangium rufum NBRC 109079.</title>
        <authorList>
            <person name="Komaki H."/>
            <person name="Tamura T."/>
        </authorList>
    </citation>
    <scope>NUCLEOTIDE SEQUENCE</scope>
    <source>
        <strain evidence="1">NBRC 109079</strain>
    </source>
</reference>
<organism evidence="1 2">
    <name type="scientific">Sphaerisporangium rufum</name>
    <dbReference type="NCBI Taxonomy" id="1381558"/>
    <lineage>
        <taxon>Bacteria</taxon>
        <taxon>Bacillati</taxon>
        <taxon>Actinomycetota</taxon>
        <taxon>Actinomycetes</taxon>
        <taxon>Streptosporangiales</taxon>
        <taxon>Streptosporangiaceae</taxon>
        <taxon>Sphaerisporangium</taxon>
    </lineage>
</organism>
<dbReference type="EMBL" id="BOOU01000081">
    <property type="protein sequence ID" value="GII80823.1"/>
    <property type="molecule type" value="Genomic_DNA"/>
</dbReference>
<evidence type="ECO:0000313" key="1">
    <source>
        <dbReference type="EMBL" id="GII80823.1"/>
    </source>
</evidence>
<gene>
    <name evidence="1" type="ORF">Sru01_58050</name>
</gene>
<dbReference type="AlphaFoldDB" id="A0A919R7T2"/>
<dbReference type="SUPFAM" id="SSF48452">
    <property type="entry name" value="TPR-like"/>
    <property type="match status" value="1"/>
</dbReference>
<dbReference type="InterPro" id="IPR011990">
    <property type="entry name" value="TPR-like_helical_dom_sf"/>
</dbReference>
<keyword evidence="2" id="KW-1185">Reference proteome</keyword>
<dbReference type="Gene3D" id="1.25.40.10">
    <property type="entry name" value="Tetratricopeptide repeat domain"/>
    <property type="match status" value="1"/>
</dbReference>
<accession>A0A919R7T2</accession>
<dbReference type="Pfam" id="PF13181">
    <property type="entry name" value="TPR_8"/>
    <property type="match status" value="1"/>
</dbReference>
<comment type="caution">
    <text evidence="1">The sequence shown here is derived from an EMBL/GenBank/DDBJ whole genome shotgun (WGS) entry which is preliminary data.</text>
</comment>
<evidence type="ECO:0008006" key="3">
    <source>
        <dbReference type="Google" id="ProtNLM"/>
    </source>
</evidence>
<name>A0A919R7T2_9ACTN</name>
<sequence>MYRARLAQVFGADPVEVERWVDGGGPVDTQAWLLPDCSELSLAATVEAAGRLWRCDMDPDRRHLLAALPFVPAVLGDWLTEWAYGTSGEPIEASGPAGRLVGRADVERIDAAWRAFAEIDHRFGGGLVRAAVVDHLHSSVMPLLKGRYDERVGAALLSAAARLTQLAGWTAFDLGRHGAAQQYFGQALRLAKAADDPQTAAWVMTAMTYQAIHLGQGSWAVRLAGAATETARRAQAPPEAMALLLGREAWALSLHRAGASSDRTRTQVERLLAGADQACADGTGEQDGAWMISGDPTTLASQQSRCWTLLGDHRRGVAAAERALAGLAGGSTRALQLARVNAAEAYLGLGEVDQAVEIVRSATSAAGSLSSTRLAERIHGFVRRLEPYAATVQVKEFRAYLAAALAS</sequence>
<dbReference type="Proteomes" id="UP000655287">
    <property type="component" value="Unassembled WGS sequence"/>
</dbReference>
<dbReference type="InterPro" id="IPR019734">
    <property type="entry name" value="TPR_rpt"/>
</dbReference>